<dbReference type="InterPro" id="IPR032751">
    <property type="entry name" value="Fuseless"/>
</dbReference>
<feature type="compositionally biased region" description="Acidic residues" evidence="1">
    <location>
        <begin position="65"/>
        <end position="80"/>
    </location>
</feature>
<evidence type="ECO:0000313" key="4">
    <source>
        <dbReference type="RefSeq" id="XP_048264291.1"/>
    </source>
</evidence>
<evidence type="ECO:0000256" key="2">
    <source>
        <dbReference type="SAM" id="Phobius"/>
    </source>
</evidence>
<reference evidence="4" key="1">
    <citation type="submission" date="2025-08" db="UniProtKB">
        <authorList>
            <consortium name="RefSeq"/>
        </authorList>
    </citation>
    <scope>IDENTIFICATION</scope>
</reference>
<dbReference type="Proteomes" id="UP000835206">
    <property type="component" value="Chromosome 1"/>
</dbReference>
<evidence type="ECO:0000313" key="3">
    <source>
        <dbReference type="Proteomes" id="UP000835206"/>
    </source>
</evidence>
<proteinExistence type="predicted"/>
<dbReference type="Pfam" id="PF15993">
    <property type="entry name" value="Fuseless"/>
    <property type="match status" value="1"/>
</dbReference>
<accession>A0A9C6SNL1</accession>
<evidence type="ECO:0000256" key="1">
    <source>
        <dbReference type="SAM" id="MobiDB-lite"/>
    </source>
</evidence>
<keyword evidence="2" id="KW-0472">Membrane</keyword>
<feature type="transmembrane region" description="Helical" evidence="2">
    <location>
        <begin position="156"/>
        <end position="176"/>
    </location>
</feature>
<dbReference type="PANTHER" id="PTHR35270">
    <property type="entry name" value="FUSELESS, ISOFORM A"/>
    <property type="match status" value="1"/>
</dbReference>
<dbReference type="GeneID" id="125384623"/>
<dbReference type="OrthoDB" id="45313at2759"/>
<dbReference type="RefSeq" id="XP_048264291.1">
    <property type="nucleotide sequence ID" value="XM_048408334.1"/>
</dbReference>
<dbReference type="KEGG" id="bter:125384623"/>
<keyword evidence="2" id="KW-0812">Transmembrane</keyword>
<feature type="transmembrane region" description="Helical" evidence="2">
    <location>
        <begin position="197"/>
        <end position="214"/>
    </location>
</feature>
<name>A0A9C6SNL1_BOMTE</name>
<organism evidence="3 4">
    <name type="scientific">Bombus terrestris</name>
    <name type="common">Buff-tailed bumblebee</name>
    <name type="synonym">Apis terrestris</name>
    <dbReference type="NCBI Taxonomy" id="30195"/>
    <lineage>
        <taxon>Eukaryota</taxon>
        <taxon>Metazoa</taxon>
        <taxon>Ecdysozoa</taxon>
        <taxon>Arthropoda</taxon>
        <taxon>Hexapoda</taxon>
        <taxon>Insecta</taxon>
        <taxon>Pterygota</taxon>
        <taxon>Neoptera</taxon>
        <taxon>Endopterygota</taxon>
        <taxon>Hymenoptera</taxon>
        <taxon>Apocrita</taxon>
        <taxon>Aculeata</taxon>
        <taxon>Apoidea</taxon>
        <taxon>Anthophila</taxon>
        <taxon>Apidae</taxon>
        <taxon>Bombus</taxon>
        <taxon>Bombus</taxon>
    </lineage>
</organism>
<sequence>MSNLDGRKTKSLNDIPKVFKRRDRDESKILSKVSLENVASERFKTLNVRGEDASPITVPKLEVIEQSDNDESSNTEDEANEENRLKKPEVRKLDAEDKIKNTFKLDFSNVSLEKQKRILSIIDSFLSLILITPMTISFWRGTWTLMDIHADMFPELFTFFLGILVHTCFAIMRDFLHDRVLDISKRKTCLNKTFCKIVQIVYTYVFGISCNMHWRGAWIIFDHFFYYNIWVTVTATLAPMIILAIFRSIRNVIAIPSVINVDILTFVFRFPTRYKMVS</sequence>
<dbReference type="AlphaFoldDB" id="A0A9C6SNL1"/>
<protein>
    <submittedName>
        <fullName evidence="4">Uncharacterized protein LOC125384623</fullName>
    </submittedName>
</protein>
<gene>
    <name evidence="4" type="primary">LOC125384623</name>
</gene>
<dbReference type="PANTHER" id="PTHR35270:SF2">
    <property type="entry name" value="FUSELESS, ISOFORM A"/>
    <property type="match status" value="1"/>
</dbReference>
<feature type="transmembrane region" description="Helical" evidence="2">
    <location>
        <begin position="226"/>
        <end position="246"/>
    </location>
</feature>
<feature type="region of interest" description="Disordered" evidence="1">
    <location>
        <begin position="63"/>
        <end position="87"/>
    </location>
</feature>
<feature type="transmembrane region" description="Helical" evidence="2">
    <location>
        <begin position="118"/>
        <end position="136"/>
    </location>
</feature>
<keyword evidence="2" id="KW-1133">Transmembrane helix</keyword>
<keyword evidence="3" id="KW-1185">Reference proteome</keyword>